<reference evidence="12" key="1">
    <citation type="journal article" date="2021" name="Cell">
        <title>Tracing the genetic footprints of vertebrate landing in non-teleost ray-finned fishes.</title>
        <authorList>
            <person name="Bi X."/>
            <person name="Wang K."/>
            <person name="Yang L."/>
            <person name="Pan H."/>
            <person name="Jiang H."/>
            <person name="Wei Q."/>
            <person name="Fang M."/>
            <person name="Yu H."/>
            <person name="Zhu C."/>
            <person name="Cai Y."/>
            <person name="He Y."/>
            <person name="Gan X."/>
            <person name="Zeng H."/>
            <person name="Yu D."/>
            <person name="Zhu Y."/>
            <person name="Jiang H."/>
            <person name="Qiu Q."/>
            <person name="Yang H."/>
            <person name="Zhang Y.E."/>
            <person name="Wang W."/>
            <person name="Zhu M."/>
            <person name="He S."/>
            <person name="Zhang G."/>
        </authorList>
    </citation>
    <scope>NUCLEOTIDE SEQUENCE</scope>
    <source>
        <strain evidence="12">Allg_001</strain>
    </source>
</reference>
<dbReference type="Proteomes" id="UP000736164">
    <property type="component" value="Unassembled WGS sequence"/>
</dbReference>
<dbReference type="PRINTS" id="PR00657">
    <property type="entry name" value="CCCHEMOKINER"/>
</dbReference>
<dbReference type="InterPro" id="IPR017452">
    <property type="entry name" value="GPCR_Rhodpsn_7TM"/>
</dbReference>
<dbReference type="GO" id="GO:0006955">
    <property type="term" value="P:immune response"/>
    <property type="evidence" value="ECO:0007669"/>
    <property type="project" value="TreeGrafter"/>
</dbReference>
<feature type="transmembrane region" description="Helical" evidence="10">
    <location>
        <begin position="137"/>
        <end position="159"/>
    </location>
</feature>
<dbReference type="GO" id="GO:0009897">
    <property type="term" value="C:external side of plasma membrane"/>
    <property type="evidence" value="ECO:0007669"/>
    <property type="project" value="TreeGrafter"/>
</dbReference>
<feature type="transmembrane region" description="Helical" evidence="10">
    <location>
        <begin position="214"/>
        <end position="235"/>
    </location>
</feature>
<sequence>MTDVCLLNLAIADLLFVFSLPFLAHYARDQWVFGDPMCRIILGSYNIGFYSGIFFITLMSVDRYLAIVHAVYALKARTATHGMIASVVIWIAGFLSSFPEIIKNKVSINGNKSICNPLYVDDDNEFFMAFRVLKMNILGLVLPLGVMVFCYSMIVRRLLTSKSPKKHAIRLVFMVVMVFFVCWTPYNIACFFRGLEILEVYSFCETSKSINLSLQITEAIAYLHSCLNPFIYVFVGQKFKKHISRLITSLPCVNCKILKTHLNSATGSVYSQYSLSTSIAEQSTAI</sequence>
<organism evidence="12 13">
    <name type="scientific">Atractosteus spatula</name>
    <name type="common">Alligator gar</name>
    <name type="synonym">Lepisosteus spatula</name>
    <dbReference type="NCBI Taxonomy" id="7917"/>
    <lineage>
        <taxon>Eukaryota</taxon>
        <taxon>Metazoa</taxon>
        <taxon>Chordata</taxon>
        <taxon>Craniata</taxon>
        <taxon>Vertebrata</taxon>
        <taxon>Euteleostomi</taxon>
        <taxon>Actinopterygii</taxon>
        <taxon>Neopterygii</taxon>
        <taxon>Holostei</taxon>
        <taxon>Semionotiformes</taxon>
        <taxon>Lepisosteidae</taxon>
        <taxon>Atractosteus</taxon>
    </lineage>
</organism>
<dbReference type="InterPro" id="IPR050119">
    <property type="entry name" value="CCR1-9-like"/>
</dbReference>
<proteinExistence type="inferred from homology"/>
<evidence type="ECO:0000256" key="6">
    <source>
        <dbReference type="ARBA" id="ARBA00023136"/>
    </source>
</evidence>
<gene>
    <name evidence="12" type="primary">Ccr4_0</name>
    <name evidence="12" type="ORF">GTO95_0011524</name>
</gene>
<keyword evidence="2" id="KW-1003">Cell membrane</keyword>
<evidence type="ECO:0000256" key="4">
    <source>
        <dbReference type="ARBA" id="ARBA00022989"/>
    </source>
</evidence>
<feature type="non-terminal residue" evidence="12">
    <location>
        <position position="286"/>
    </location>
</feature>
<evidence type="ECO:0000256" key="2">
    <source>
        <dbReference type="ARBA" id="ARBA00022475"/>
    </source>
</evidence>
<evidence type="ECO:0000256" key="1">
    <source>
        <dbReference type="ARBA" id="ARBA00004651"/>
    </source>
</evidence>
<feature type="non-terminal residue" evidence="12">
    <location>
        <position position="1"/>
    </location>
</feature>
<dbReference type="EMBL" id="JAAWVO010003738">
    <property type="protein sequence ID" value="MBN3311978.1"/>
    <property type="molecule type" value="Genomic_DNA"/>
</dbReference>
<evidence type="ECO:0000256" key="7">
    <source>
        <dbReference type="ARBA" id="ARBA00023170"/>
    </source>
</evidence>
<keyword evidence="8 9" id="KW-0807">Transducer</keyword>
<dbReference type="GO" id="GO:0019722">
    <property type="term" value="P:calcium-mediated signaling"/>
    <property type="evidence" value="ECO:0007669"/>
    <property type="project" value="TreeGrafter"/>
</dbReference>
<dbReference type="PRINTS" id="PR00237">
    <property type="entry name" value="GPCRRHODOPSN"/>
</dbReference>
<feature type="transmembrane region" description="Helical" evidence="10">
    <location>
        <begin position="47"/>
        <end position="66"/>
    </location>
</feature>
<keyword evidence="6 10" id="KW-0472">Membrane</keyword>
<evidence type="ECO:0000313" key="12">
    <source>
        <dbReference type="EMBL" id="MBN3311978.1"/>
    </source>
</evidence>
<dbReference type="PANTHER" id="PTHR10489:SF627">
    <property type="entry name" value="C-C CHEMOKINE RECEPTOR TYPE 8"/>
    <property type="match status" value="1"/>
</dbReference>
<dbReference type="InterPro" id="IPR000355">
    <property type="entry name" value="Chemokine_rcpt"/>
</dbReference>
<keyword evidence="3 9" id="KW-0812">Transmembrane</keyword>
<dbReference type="AlphaFoldDB" id="A0A8J7T5G3"/>
<dbReference type="PROSITE" id="PS00237">
    <property type="entry name" value="G_PROTEIN_RECEP_F1_1"/>
    <property type="match status" value="1"/>
</dbReference>
<comment type="caution">
    <text evidence="12">The sequence shown here is derived from an EMBL/GenBank/DDBJ whole genome shotgun (WGS) entry which is preliminary data.</text>
</comment>
<evidence type="ECO:0000256" key="9">
    <source>
        <dbReference type="RuleBase" id="RU000688"/>
    </source>
</evidence>
<dbReference type="SUPFAM" id="SSF81321">
    <property type="entry name" value="Family A G protein-coupled receptor-like"/>
    <property type="match status" value="1"/>
</dbReference>
<feature type="transmembrane region" description="Helical" evidence="10">
    <location>
        <begin position="171"/>
        <end position="194"/>
    </location>
</feature>
<feature type="transmembrane region" description="Helical" evidence="10">
    <location>
        <begin position="7"/>
        <end position="27"/>
    </location>
</feature>
<evidence type="ECO:0000313" key="13">
    <source>
        <dbReference type="Proteomes" id="UP000736164"/>
    </source>
</evidence>
<dbReference type="GO" id="GO:0060326">
    <property type="term" value="P:cell chemotaxis"/>
    <property type="evidence" value="ECO:0007669"/>
    <property type="project" value="TreeGrafter"/>
</dbReference>
<evidence type="ECO:0000256" key="5">
    <source>
        <dbReference type="ARBA" id="ARBA00023040"/>
    </source>
</evidence>
<feature type="domain" description="G-protein coupled receptors family 1 profile" evidence="11">
    <location>
        <begin position="1"/>
        <end position="232"/>
    </location>
</feature>
<dbReference type="Gene3D" id="1.20.1070.10">
    <property type="entry name" value="Rhodopsin 7-helix transmembrane proteins"/>
    <property type="match status" value="1"/>
</dbReference>
<dbReference type="GO" id="GO:0019957">
    <property type="term" value="F:C-C chemokine binding"/>
    <property type="evidence" value="ECO:0007669"/>
    <property type="project" value="TreeGrafter"/>
</dbReference>
<evidence type="ECO:0000256" key="10">
    <source>
        <dbReference type="SAM" id="Phobius"/>
    </source>
</evidence>
<keyword evidence="4 10" id="KW-1133">Transmembrane helix</keyword>
<evidence type="ECO:0000259" key="11">
    <source>
        <dbReference type="PROSITE" id="PS50262"/>
    </source>
</evidence>
<evidence type="ECO:0000256" key="3">
    <source>
        <dbReference type="ARBA" id="ARBA00022692"/>
    </source>
</evidence>
<keyword evidence="7 9" id="KW-0675">Receptor</keyword>
<dbReference type="CDD" id="cd14984">
    <property type="entry name" value="7tmA_Chemokine_R"/>
    <property type="match status" value="1"/>
</dbReference>
<protein>
    <submittedName>
        <fullName evidence="12">CCR4 protein</fullName>
    </submittedName>
</protein>
<comment type="similarity">
    <text evidence="9">Belongs to the G-protein coupled receptor 1 family.</text>
</comment>
<name>A0A8J7T5G3_ATRSP</name>
<accession>A0A8J7T5G3</accession>
<dbReference type="PANTHER" id="PTHR10489">
    <property type="entry name" value="CELL ADHESION MOLECULE"/>
    <property type="match status" value="1"/>
</dbReference>
<keyword evidence="13" id="KW-1185">Reference proteome</keyword>
<comment type="subcellular location">
    <subcellularLocation>
        <location evidence="1">Cell membrane</location>
        <topology evidence="1">Multi-pass membrane protein</topology>
    </subcellularLocation>
</comment>
<keyword evidence="5 9" id="KW-0297">G-protein coupled receptor</keyword>
<dbReference type="GO" id="GO:0007204">
    <property type="term" value="P:positive regulation of cytosolic calcium ion concentration"/>
    <property type="evidence" value="ECO:0007669"/>
    <property type="project" value="TreeGrafter"/>
</dbReference>
<dbReference type="PROSITE" id="PS50262">
    <property type="entry name" value="G_PROTEIN_RECEP_F1_2"/>
    <property type="match status" value="1"/>
</dbReference>
<dbReference type="InterPro" id="IPR000276">
    <property type="entry name" value="GPCR_Rhodpsn"/>
</dbReference>
<dbReference type="GO" id="GO:0016493">
    <property type="term" value="F:C-C chemokine receptor activity"/>
    <property type="evidence" value="ECO:0007669"/>
    <property type="project" value="TreeGrafter"/>
</dbReference>
<dbReference type="Pfam" id="PF00001">
    <property type="entry name" value="7tm_1"/>
    <property type="match status" value="1"/>
</dbReference>
<feature type="transmembrane region" description="Helical" evidence="10">
    <location>
        <begin position="78"/>
        <end position="98"/>
    </location>
</feature>
<evidence type="ECO:0000256" key="8">
    <source>
        <dbReference type="ARBA" id="ARBA00023224"/>
    </source>
</evidence>